<dbReference type="GO" id="GO:0004725">
    <property type="term" value="F:protein tyrosine phosphatase activity"/>
    <property type="evidence" value="ECO:0007669"/>
    <property type="project" value="UniProtKB-EC"/>
</dbReference>
<evidence type="ECO:0000256" key="7">
    <source>
        <dbReference type="ARBA" id="ARBA00022912"/>
    </source>
</evidence>
<comment type="catalytic activity">
    <reaction evidence="12 15">
        <text>O-phospho-L-tyrosyl-[protein] + H2O = L-tyrosyl-[protein] + phosphate</text>
        <dbReference type="Rhea" id="RHEA:10684"/>
        <dbReference type="Rhea" id="RHEA-COMP:10136"/>
        <dbReference type="Rhea" id="RHEA-COMP:20101"/>
        <dbReference type="ChEBI" id="CHEBI:15377"/>
        <dbReference type="ChEBI" id="CHEBI:43474"/>
        <dbReference type="ChEBI" id="CHEBI:46858"/>
        <dbReference type="ChEBI" id="CHEBI:61978"/>
        <dbReference type="EC" id="3.1.3.48"/>
    </reaction>
</comment>
<feature type="binding site" evidence="14">
    <location>
        <position position="122"/>
    </location>
    <ligand>
        <name>Mg(2+)</name>
        <dbReference type="ChEBI" id="CHEBI:18420"/>
    </ligand>
</feature>
<dbReference type="GO" id="GO:2001240">
    <property type="term" value="P:negative regulation of extrinsic apoptotic signaling pathway in absence of ligand"/>
    <property type="evidence" value="ECO:0007669"/>
    <property type="project" value="TreeGrafter"/>
</dbReference>
<keyword evidence="5 15" id="KW-0378">Hydrolase</keyword>
<dbReference type="Pfam" id="PF00702">
    <property type="entry name" value="Hydrolase"/>
    <property type="match status" value="1"/>
</dbReference>
<keyword evidence="10" id="KW-0804">Transcription</keyword>
<reference evidence="17" key="2">
    <citation type="submission" date="2025-08" db="UniProtKB">
        <authorList>
            <consortium name="Ensembl"/>
        </authorList>
    </citation>
    <scope>IDENTIFICATION</scope>
</reference>
<reference evidence="17" key="3">
    <citation type="submission" date="2025-09" db="UniProtKB">
        <authorList>
            <consortium name="Ensembl"/>
        </authorList>
    </citation>
    <scope>IDENTIFICATION</scope>
</reference>
<accession>H2YM96</accession>
<proteinExistence type="inferred from homology"/>
<feature type="region of interest" description="Disordered" evidence="16">
    <location>
        <begin position="91"/>
        <end position="111"/>
    </location>
</feature>
<comment type="subcellular location">
    <subcellularLocation>
        <location evidence="1">Nucleus</location>
    </subcellularLocation>
</comment>
<evidence type="ECO:0000313" key="18">
    <source>
        <dbReference type="Proteomes" id="UP000007875"/>
    </source>
</evidence>
<evidence type="ECO:0000256" key="13">
    <source>
        <dbReference type="PIRSR" id="PIRSR628472-1"/>
    </source>
</evidence>
<evidence type="ECO:0000256" key="3">
    <source>
        <dbReference type="ARBA" id="ARBA00022473"/>
    </source>
</evidence>
<comment type="cofactor">
    <cofactor evidence="14 15">
        <name>Mg(2+)</name>
        <dbReference type="ChEBI" id="CHEBI:18420"/>
    </cofactor>
    <text evidence="14 15">Binds 1 Mg(2+) ion per subunit.</text>
</comment>
<dbReference type="Gene3D" id="3.40.50.12350">
    <property type="match status" value="1"/>
</dbReference>
<dbReference type="FunFam" id="3.40.50.12350:FF:000001">
    <property type="entry name" value="Eyes absent homolog"/>
    <property type="match status" value="1"/>
</dbReference>
<dbReference type="InterPro" id="IPR006545">
    <property type="entry name" value="EYA_dom"/>
</dbReference>
<dbReference type="InParanoid" id="H2YM96"/>
<dbReference type="HOGENOM" id="CLU_021184_2_0_1"/>
<keyword evidence="9" id="KW-0010">Activator</keyword>
<evidence type="ECO:0000256" key="8">
    <source>
        <dbReference type="ARBA" id="ARBA00023015"/>
    </source>
</evidence>
<sequence>MAAYPTMWQQYVYGAGGGYGYGGHASLSSGHNMNTSPQDGYGGAGYAHYYTAPSGYYGNNSVITSPVTYQLQEPPPEHNIEQIKYTVDDLDRRKGGKSKTRNSRKNPSPGPDAQLERVFVWDLDETIIIFHSLLTSSFAQRYGKDASSTCALGLRMEELIFNLADNHLFFNDLEECDQVHIDDVSSDDNGQDLSTYNFATDGFRSTSGNVCMATGVRGGVDWMRKLAFRYRRIKEIYESYAGNVQSLLPSHGREPWIQLRSDLEAVTDSWLSLALKSLNIINQRPNCVNVLATTTQLVPALAKLFLYGLGEAFNIENVYSATKIGKESCFERIIQRFGRNVTYVAIGDGRDEEQAAKVHNMPFWRISSHSDLMALHHALEQDYL</sequence>
<dbReference type="NCBIfam" id="TIGR01658">
    <property type="entry name" value="EYA-cons_domain"/>
    <property type="match status" value="1"/>
</dbReference>
<dbReference type="OMA" id="MWENHIL"/>
<dbReference type="InterPro" id="IPR042577">
    <property type="entry name" value="EYA_dom_metazoan"/>
</dbReference>
<dbReference type="GO" id="GO:0046872">
    <property type="term" value="F:metal ion binding"/>
    <property type="evidence" value="ECO:0007669"/>
    <property type="project" value="UniProtKB-KW"/>
</dbReference>
<keyword evidence="8 15" id="KW-0805">Transcription regulation</keyword>
<evidence type="ECO:0000256" key="4">
    <source>
        <dbReference type="ARBA" id="ARBA00022723"/>
    </source>
</evidence>
<dbReference type="STRING" id="51511.ENSCSAVP00000006448"/>
<dbReference type="GO" id="GO:0045739">
    <property type="term" value="P:positive regulation of DNA repair"/>
    <property type="evidence" value="ECO:0007669"/>
    <property type="project" value="TreeGrafter"/>
</dbReference>
<protein>
    <recommendedName>
        <fullName evidence="15">Eyes absent homolog</fullName>
        <ecNumber evidence="15">3.1.3.48</ecNumber>
    </recommendedName>
</protein>
<feature type="binding site" evidence="14">
    <location>
        <position position="348"/>
    </location>
    <ligand>
        <name>Mg(2+)</name>
        <dbReference type="ChEBI" id="CHEBI:18420"/>
    </ligand>
</feature>
<evidence type="ECO:0000256" key="6">
    <source>
        <dbReference type="ARBA" id="ARBA00022842"/>
    </source>
</evidence>
<evidence type="ECO:0000256" key="14">
    <source>
        <dbReference type="PIRSR" id="PIRSR628472-2"/>
    </source>
</evidence>
<dbReference type="GO" id="GO:0030154">
    <property type="term" value="P:cell differentiation"/>
    <property type="evidence" value="ECO:0007669"/>
    <property type="project" value="TreeGrafter"/>
</dbReference>
<keyword evidence="4 14" id="KW-0479">Metal-binding</keyword>
<evidence type="ECO:0000256" key="15">
    <source>
        <dbReference type="RuleBase" id="RU362036"/>
    </source>
</evidence>
<dbReference type="InterPro" id="IPR028472">
    <property type="entry name" value="EYA"/>
</dbReference>
<dbReference type="eggNOG" id="KOG3107">
    <property type="taxonomic scope" value="Eukaryota"/>
</dbReference>
<feature type="compositionally biased region" description="Basic residues" evidence="16">
    <location>
        <begin position="94"/>
        <end position="104"/>
    </location>
</feature>
<evidence type="ECO:0000256" key="1">
    <source>
        <dbReference type="ARBA" id="ARBA00004123"/>
    </source>
</evidence>
<evidence type="ECO:0000256" key="9">
    <source>
        <dbReference type="ARBA" id="ARBA00023159"/>
    </source>
</evidence>
<dbReference type="GeneTree" id="ENSGT00950000182978"/>
<dbReference type="InterPro" id="IPR038102">
    <property type="entry name" value="EYA_dom_sf"/>
</dbReference>
<dbReference type="Proteomes" id="UP000007875">
    <property type="component" value="Unassembled WGS sequence"/>
</dbReference>
<feature type="active site" description="Proton donor" evidence="13">
    <location>
        <position position="124"/>
    </location>
</feature>
<dbReference type="EC" id="3.1.3.48" evidence="15"/>
<dbReference type="Ensembl" id="ENSCSAVT00000006529.1">
    <property type="protein sequence ID" value="ENSCSAVP00000006448.1"/>
    <property type="gene ID" value="ENSCSAVG00000003860.1"/>
</dbReference>
<keyword evidence="18" id="KW-1185">Reference proteome</keyword>
<reference evidence="18" key="1">
    <citation type="submission" date="2003-08" db="EMBL/GenBank/DDBJ databases">
        <authorList>
            <person name="Birren B."/>
            <person name="Nusbaum C."/>
            <person name="Abebe A."/>
            <person name="Abouelleil A."/>
            <person name="Adekoya E."/>
            <person name="Ait-zahra M."/>
            <person name="Allen N."/>
            <person name="Allen T."/>
            <person name="An P."/>
            <person name="Anderson M."/>
            <person name="Anderson S."/>
            <person name="Arachchi H."/>
            <person name="Armbruster J."/>
            <person name="Bachantsang P."/>
            <person name="Baldwin J."/>
            <person name="Barry A."/>
            <person name="Bayul T."/>
            <person name="Blitshsteyn B."/>
            <person name="Bloom T."/>
            <person name="Blye J."/>
            <person name="Boguslavskiy L."/>
            <person name="Borowsky M."/>
            <person name="Boukhgalter B."/>
            <person name="Brunache A."/>
            <person name="Butler J."/>
            <person name="Calixte N."/>
            <person name="Calvo S."/>
            <person name="Camarata J."/>
            <person name="Campo K."/>
            <person name="Chang J."/>
            <person name="Cheshatsang Y."/>
            <person name="Citroen M."/>
            <person name="Collymore A."/>
            <person name="Considine T."/>
            <person name="Cook A."/>
            <person name="Cooke P."/>
            <person name="Corum B."/>
            <person name="Cuomo C."/>
            <person name="David R."/>
            <person name="Dawoe T."/>
            <person name="Degray S."/>
            <person name="Dodge S."/>
            <person name="Dooley K."/>
            <person name="Dorje P."/>
            <person name="Dorjee K."/>
            <person name="Dorris L."/>
            <person name="Duffey N."/>
            <person name="Dupes A."/>
            <person name="Elkins T."/>
            <person name="Engels R."/>
            <person name="Erickson J."/>
            <person name="Farina A."/>
            <person name="Faro S."/>
            <person name="Ferreira P."/>
            <person name="Fischer H."/>
            <person name="Fitzgerald M."/>
            <person name="Foley K."/>
            <person name="Gage D."/>
            <person name="Galagan J."/>
            <person name="Gearin G."/>
            <person name="Gnerre S."/>
            <person name="Gnirke A."/>
            <person name="Goyette A."/>
            <person name="Graham J."/>
            <person name="Grandbois E."/>
            <person name="Gyaltsen K."/>
            <person name="Hafez N."/>
            <person name="Hagopian D."/>
            <person name="Hagos B."/>
            <person name="Hall J."/>
            <person name="Hatcher B."/>
            <person name="Heller A."/>
            <person name="Higgins H."/>
            <person name="Honan T."/>
            <person name="Horn A."/>
            <person name="Houde N."/>
            <person name="Hughes L."/>
            <person name="Hulme W."/>
            <person name="Husby E."/>
            <person name="Iliev I."/>
            <person name="Jaffe D."/>
            <person name="Jones C."/>
            <person name="Kamal M."/>
            <person name="Kamat A."/>
            <person name="Kamvysselis M."/>
            <person name="Karlsson E."/>
            <person name="Kells C."/>
            <person name="Kieu A."/>
            <person name="Kisner P."/>
            <person name="Kodira C."/>
            <person name="Kulbokas E."/>
            <person name="Labutti K."/>
            <person name="Lama D."/>
            <person name="Landers T."/>
            <person name="Leger J."/>
            <person name="Levine S."/>
            <person name="Lewis D."/>
            <person name="Lewis T."/>
            <person name="Lindblad-toh K."/>
            <person name="Liu X."/>
            <person name="Lokyitsang T."/>
            <person name="Lokyitsang Y."/>
            <person name="Lucien O."/>
            <person name="Lui A."/>
            <person name="Ma L.J."/>
            <person name="Mabbitt R."/>
            <person name="Macdonald J."/>
            <person name="Maclean C."/>
            <person name="Major J."/>
            <person name="Manning J."/>
            <person name="Marabella R."/>
            <person name="Maru K."/>
            <person name="Matthews C."/>
            <person name="Mauceli E."/>
            <person name="Mccarthy M."/>
            <person name="Mcdonough S."/>
            <person name="Mcghee T."/>
            <person name="Meldrim J."/>
            <person name="Meneus L."/>
            <person name="Mesirov J."/>
            <person name="Mihalev A."/>
            <person name="Mihova T."/>
            <person name="Mikkelsen T."/>
            <person name="Mlenga V."/>
            <person name="Moru K."/>
            <person name="Mozes J."/>
            <person name="Mulrain L."/>
            <person name="Munson G."/>
            <person name="Naylor J."/>
            <person name="Newes C."/>
            <person name="Nguyen C."/>
            <person name="Nguyen N."/>
            <person name="Nguyen T."/>
            <person name="Nicol R."/>
            <person name="Nielsen C."/>
            <person name="Nizzari M."/>
            <person name="Norbu C."/>
            <person name="Norbu N."/>
            <person name="O'donnell P."/>
            <person name="Okoawo O."/>
            <person name="O'leary S."/>
            <person name="Omotosho B."/>
            <person name="O'neill K."/>
            <person name="Osman S."/>
            <person name="Parker S."/>
            <person name="Perrin D."/>
            <person name="Phunkhang P."/>
            <person name="Piqani B."/>
            <person name="Purcell S."/>
            <person name="Rachupka T."/>
            <person name="Ramasamy U."/>
            <person name="Rameau R."/>
            <person name="Ray V."/>
            <person name="Raymond C."/>
            <person name="Retta R."/>
            <person name="Richardson S."/>
            <person name="Rise C."/>
            <person name="Rodriguez J."/>
            <person name="Rogers J."/>
            <person name="Rogov P."/>
            <person name="Rutman M."/>
            <person name="Schupbach R."/>
            <person name="Seaman C."/>
            <person name="Settipalli S."/>
            <person name="Sharpe T."/>
            <person name="Sheridan J."/>
            <person name="Sherpa N."/>
            <person name="Shi J."/>
            <person name="Smirnov S."/>
            <person name="Smith C."/>
            <person name="Sougnez C."/>
            <person name="Spencer B."/>
            <person name="Stalker J."/>
            <person name="Stange-thomann N."/>
            <person name="Stavropoulos S."/>
            <person name="Stetson K."/>
            <person name="Stone C."/>
            <person name="Stone S."/>
            <person name="Stubbs M."/>
            <person name="Talamas J."/>
            <person name="Tchuinga P."/>
            <person name="Tenzing P."/>
            <person name="Tesfaye S."/>
            <person name="Theodore J."/>
            <person name="Thoulutsang Y."/>
            <person name="Topham K."/>
            <person name="Towey S."/>
            <person name="Tsamla T."/>
            <person name="Tsomo N."/>
            <person name="Vallee D."/>
            <person name="Vassiliev H."/>
            <person name="Venkataraman V."/>
            <person name="Vinson J."/>
            <person name="Vo A."/>
            <person name="Wade C."/>
            <person name="Wang S."/>
            <person name="Wangchuk T."/>
            <person name="Wangdi T."/>
            <person name="Whittaker C."/>
            <person name="Wilkinson J."/>
            <person name="Wu Y."/>
            <person name="Wyman D."/>
            <person name="Yadav S."/>
            <person name="Yang S."/>
            <person name="Yang X."/>
            <person name="Yeager S."/>
            <person name="Yee E."/>
            <person name="Young G."/>
            <person name="Zainoun J."/>
            <person name="Zembeck L."/>
            <person name="Zimmer A."/>
            <person name="Zody M."/>
            <person name="Lander E."/>
        </authorList>
    </citation>
    <scope>NUCLEOTIDE SEQUENCE [LARGE SCALE GENOMIC DNA]</scope>
</reference>
<dbReference type="GO" id="GO:0005634">
    <property type="term" value="C:nucleus"/>
    <property type="evidence" value="ECO:0007669"/>
    <property type="project" value="UniProtKB-SubCell"/>
</dbReference>
<evidence type="ECO:0000313" key="17">
    <source>
        <dbReference type="Ensembl" id="ENSCSAVP00000006448.1"/>
    </source>
</evidence>
<dbReference type="CDD" id="cd02601">
    <property type="entry name" value="HAD_Eya"/>
    <property type="match status" value="1"/>
</dbReference>
<organism evidence="17 18">
    <name type="scientific">Ciona savignyi</name>
    <name type="common">Pacific transparent sea squirt</name>
    <dbReference type="NCBI Taxonomy" id="51511"/>
    <lineage>
        <taxon>Eukaryota</taxon>
        <taxon>Metazoa</taxon>
        <taxon>Chordata</taxon>
        <taxon>Tunicata</taxon>
        <taxon>Ascidiacea</taxon>
        <taxon>Phlebobranchia</taxon>
        <taxon>Cionidae</taxon>
        <taxon>Ciona</taxon>
    </lineage>
</organism>
<keyword evidence="6 14" id="KW-0460">Magnesium</keyword>
<feature type="binding site" evidence="14">
    <location>
        <position position="124"/>
    </location>
    <ligand>
        <name>Mg(2+)</name>
        <dbReference type="ChEBI" id="CHEBI:18420"/>
    </ligand>
</feature>
<evidence type="ECO:0000256" key="2">
    <source>
        <dbReference type="ARBA" id="ARBA00010501"/>
    </source>
</evidence>
<keyword evidence="11" id="KW-0539">Nucleus</keyword>
<evidence type="ECO:0000256" key="11">
    <source>
        <dbReference type="ARBA" id="ARBA00023242"/>
    </source>
</evidence>
<dbReference type="FunCoup" id="H2YM96">
    <property type="interactions" value="3"/>
</dbReference>
<keyword evidence="7 15" id="KW-0904">Protein phosphatase</keyword>
<name>H2YM96_CIOSA</name>
<keyword evidence="3" id="KW-0217">Developmental protein</keyword>
<dbReference type="PANTHER" id="PTHR10190">
    <property type="entry name" value="EYES ABSENT"/>
    <property type="match status" value="1"/>
</dbReference>
<feature type="active site" description="Nucleophile" evidence="13">
    <location>
        <position position="122"/>
    </location>
</feature>
<evidence type="ECO:0000256" key="5">
    <source>
        <dbReference type="ARBA" id="ARBA00022801"/>
    </source>
</evidence>
<dbReference type="SFLD" id="SFLDG01129">
    <property type="entry name" value="C1.5:_HAD__Beta-PGM__Phosphata"/>
    <property type="match status" value="1"/>
</dbReference>
<evidence type="ECO:0000256" key="12">
    <source>
        <dbReference type="ARBA" id="ARBA00051722"/>
    </source>
</evidence>
<evidence type="ECO:0000256" key="16">
    <source>
        <dbReference type="SAM" id="MobiDB-lite"/>
    </source>
</evidence>
<comment type="similarity">
    <text evidence="2 15">Belongs to the HAD-like hydrolase superfamily. EYA family.</text>
</comment>
<dbReference type="PANTHER" id="PTHR10190:SF16">
    <property type="entry name" value="DEVELOPMENTAL PROTEIN EYES ABSENT"/>
    <property type="match status" value="1"/>
</dbReference>
<dbReference type="SFLD" id="SFLDS00003">
    <property type="entry name" value="Haloacid_Dehalogenase"/>
    <property type="match status" value="1"/>
</dbReference>
<dbReference type="AlphaFoldDB" id="H2YM96"/>
<evidence type="ECO:0000256" key="10">
    <source>
        <dbReference type="ARBA" id="ARBA00023163"/>
    </source>
</evidence>